<evidence type="ECO:0000256" key="9">
    <source>
        <dbReference type="SAM" id="Phobius"/>
    </source>
</evidence>
<dbReference type="GeneID" id="102656552"/>
<evidence type="ECO:0000256" key="4">
    <source>
        <dbReference type="ARBA" id="ARBA00022702"/>
    </source>
</evidence>
<keyword evidence="7" id="KW-0873">Pyrrolidone carboxylic acid</keyword>
<keyword evidence="11" id="KW-1185">Reference proteome</keyword>
<dbReference type="InterPro" id="IPR002047">
    <property type="entry name" value="Adipokinetic_hormone_CS"/>
</dbReference>
<dbReference type="OrthoDB" id="6159864at2759"/>
<dbReference type="RefSeq" id="XP_006563609.1">
    <property type="nucleotide sequence ID" value="XM_006563546.3"/>
</dbReference>
<dbReference type="InterPro" id="IPR010475">
    <property type="entry name" value="AKH/RPCH_hormone"/>
</dbReference>
<feature type="transmembrane region" description="Helical" evidence="9">
    <location>
        <begin position="55"/>
        <end position="72"/>
    </location>
</feature>
<keyword evidence="6" id="KW-0027">Amidation</keyword>
<feature type="transmembrane region" description="Helical" evidence="9">
    <location>
        <begin position="31"/>
        <end position="48"/>
    </location>
</feature>
<dbReference type="GO" id="GO:0005179">
    <property type="term" value="F:hormone activity"/>
    <property type="evidence" value="ECO:0007669"/>
    <property type="project" value="UniProtKB-KW"/>
</dbReference>
<accession>A0A8B6Z090</accession>
<dbReference type="EnsemblMetazoa" id="XM_006563546">
    <property type="protein sequence ID" value="XP_006563609"/>
    <property type="gene ID" value="LOC102656552"/>
</dbReference>
<proteinExistence type="inferred from homology"/>
<evidence type="ECO:0000256" key="3">
    <source>
        <dbReference type="ARBA" id="ARBA00022525"/>
    </source>
</evidence>
<sequence length="133" mass="15341">MPLTYKTSFGLVILSYVFTFARFEYQIRGQLLRIALLVLFAILIDDMHRKLRPSFFAFSIILLLCLILNTGVEAQLNFSTGWGKRSQRIGVVEWGVRTECATQAKPSVEQLLSVYHLIQIEARKMLDCRKLNE</sequence>
<evidence type="ECO:0000313" key="10">
    <source>
        <dbReference type="EnsemblMetazoa" id="XP_026301088"/>
    </source>
</evidence>
<evidence type="ECO:0000256" key="7">
    <source>
        <dbReference type="ARBA" id="ARBA00023283"/>
    </source>
</evidence>
<keyword evidence="3" id="KW-0964">Secreted</keyword>
<dbReference type="PROSITE" id="PS00256">
    <property type="entry name" value="AKH"/>
    <property type="match status" value="1"/>
</dbReference>
<keyword evidence="4" id="KW-0372">Hormone</keyword>
<accession>A0A8B8HBN8</accession>
<protein>
    <submittedName>
        <fullName evidence="12 13">Hypertrehalosaemic prohormone</fullName>
    </submittedName>
</protein>
<dbReference type="Pfam" id="PF06377">
    <property type="entry name" value="Adipokin_hormo"/>
    <property type="match status" value="1"/>
</dbReference>
<dbReference type="EnsemblMetazoa" id="XM_026445303">
    <property type="protein sequence ID" value="XP_026301088"/>
    <property type="gene ID" value="LOC102656552"/>
</dbReference>
<dbReference type="KEGG" id="ame:102656552"/>
<dbReference type="RefSeq" id="XP_026301088.1">
    <property type="nucleotide sequence ID" value="XM_026445303.1"/>
</dbReference>
<dbReference type="GO" id="GO:0007218">
    <property type="term" value="P:neuropeptide signaling pathway"/>
    <property type="evidence" value="ECO:0007669"/>
    <property type="project" value="UniProtKB-KW"/>
</dbReference>
<comment type="subcellular location">
    <subcellularLocation>
        <location evidence="1">Secreted</location>
    </subcellularLocation>
</comment>
<accession>A0A7M7MU99</accession>
<evidence type="ECO:0000313" key="11">
    <source>
        <dbReference type="Proteomes" id="UP000005203"/>
    </source>
</evidence>
<keyword evidence="9" id="KW-0472">Membrane</keyword>
<comment type="similarity">
    <text evidence="2">Belongs to the AKH/HRTH/RPCH family.</text>
</comment>
<dbReference type="AlphaFoldDB" id="A0A7M7MU99"/>
<keyword evidence="8" id="KW-0527">Neuropeptide</keyword>
<dbReference type="GO" id="GO:0005576">
    <property type="term" value="C:extracellular region"/>
    <property type="evidence" value="ECO:0007669"/>
    <property type="project" value="UniProtKB-SubCell"/>
</dbReference>
<keyword evidence="9" id="KW-0812">Transmembrane</keyword>
<keyword evidence="5" id="KW-0732">Signal</keyword>
<evidence type="ECO:0000256" key="6">
    <source>
        <dbReference type="ARBA" id="ARBA00022815"/>
    </source>
</evidence>
<evidence type="ECO:0000313" key="13">
    <source>
        <dbReference type="RefSeq" id="XP_026301088.1"/>
    </source>
</evidence>
<name>A0A7M7MU99_APIME</name>
<reference evidence="12 13" key="2">
    <citation type="submission" date="2025-04" db="UniProtKB">
        <authorList>
            <consortium name="RefSeq"/>
        </authorList>
    </citation>
    <scope>IDENTIFICATION</scope>
    <source>
        <strain evidence="12 13">DH4</strain>
        <tissue evidence="12 13">Whole body</tissue>
    </source>
</reference>
<reference evidence="10" key="1">
    <citation type="submission" date="2021-01" db="UniProtKB">
        <authorList>
            <consortium name="EnsemblMetazoa"/>
        </authorList>
    </citation>
    <scope>IDENTIFICATION</scope>
    <source>
        <strain evidence="10">DH4</strain>
    </source>
</reference>
<dbReference type="OMA" id="TECATQA"/>
<dbReference type="Proteomes" id="UP000005203">
    <property type="component" value="Linkage group LG15"/>
</dbReference>
<accession>A0A7M7GRY1</accession>
<evidence type="ECO:0000256" key="5">
    <source>
        <dbReference type="ARBA" id="ARBA00022729"/>
    </source>
</evidence>
<keyword evidence="9" id="KW-1133">Transmembrane helix</keyword>
<organism evidence="10">
    <name type="scientific">Apis mellifera</name>
    <name type="common">Honeybee</name>
    <dbReference type="NCBI Taxonomy" id="7460"/>
    <lineage>
        <taxon>Eukaryota</taxon>
        <taxon>Metazoa</taxon>
        <taxon>Ecdysozoa</taxon>
        <taxon>Arthropoda</taxon>
        <taxon>Hexapoda</taxon>
        <taxon>Insecta</taxon>
        <taxon>Pterygota</taxon>
        <taxon>Neoptera</taxon>
        <taxon>Endopterygota</taxon>
        <taxon>Hymenoptera</taxon>
        <taxon>Apocrita</taxon>
        <taxon>Aculeata</taxon>
        <taxon>Apoidea</taxon>
        <taxon>Anthophila</taxon>
        <taxon>Apidae</taxon>
        <taxon>Apis</taxon>
    </lineage>
</organism>
<evidence type="ECO:0000256" key="2">
    <source>
        <dbReference type="ARBA" id="ARBA00006145"/>
    </source>
</evidence>
<evidence type="ECO:0000313" key="12">
    <source>
        <dbReference type="RefSeq" id="XP_006563609.1"/>
    </source>
</evidence>
<evidence type="ECO:0000256" key="1">
    <source>
        <dbReference type="ARBA" id="ARBA00004613"/>
    </source>
</evidence>
<gene>
    <name evidence="10" type="primary">102656552</name>
    <name evidence="12 13" type="synonym">LOC102656552</name>
</gene>
<evidence type="ECO:0000256" key="8">
    <source>
        <dbReference type="ARBA" id="ARBA00023320"/>
    </source>
</evidence>